<evidence type="ECO:0000256" key="1">
    <source>
        <dbReference type="ARBA" id="ARBA00009013"/>
    </source>
</evidence>
<dbReference type="STRING" id="218821.SAMN05421837_114163"/>
<proteinExistence type="inferred from homology"/>
<dbReference type="PROSITE" id="PS50801">
    <property type="entry name" value="STAS"/>
    <property type="match status" value="1"/>
</dbReference>
<dbReference type="EMBL" id="FNUJ01000014">
    <property type="protein sequence ID" value="SEF37603.1"/>
    <property type="molecule type" value="Genomic_DNA"/>
</dbReference>
<dbReference type="SUPFAM" id="SSF52091">
    <property type="entry name" value="SpoIIaa-like"/>
    <property type="match status" value="1"/>
</dbReference>
<comment type="similarity">
    <text evidence="1 2">Belongs to the anti-sigma-factor antagonist family.</text>
</comment>
<keyword evidence="5" id="KW-1185">Reference proteome</keyword>
<evidence type="ECO:0000313" key="4">
    <source>
        <dbReference type="EMBL" id="SEF37603.1"/>
    </source>
</evidence>
<evidence type="ECO:0000259" key="3">
    <source>
        <dbReference type="PROSITE" id="PS50801"/>
    </source>
</evidence>
<dbReference type="RefSeq" id="WP_086677915.1">
    <property type="nucleotide sequence ID" value="NZ_FNUJ01000014.1"/>
</dbReference>
<dbReference type="PANTHER" id="PTHR33495">
    <property type="entry name" value="ANTI-SIGMA FACTOR ANTAGONIST TM_1081-RELATED-RELATED"/>
    <property type="match status" value="1"/>
</dbReference>
<dbReference type="AlphaFoldDB" id="A0A1H5RGW9"/>
<dbReference type="InterPro" id="IPR036513">
    <property type="entry name" value="STAS_dom_sf"/>
</dbReference>
<evidence type="ECO:0000256" key="2">
    <source>
        <dbReference type="RuleBase" id="RU003749"/>
    </source>
</evidence>
<dbReference type="InterPro" id="IPR003658">
    <property type="entry name" value="Anti-sigma_ant"/>
</dbReference>
<dbReference type="Pfam" id="PF01740">
    <property type="entry name" value="STAS"/>
    <property type="match status" value="1"/>
</dbReference>
<feature type="domain" description="STAS" evidence="3">
    <location>
        <begin position="10"/>
        <end position="117"/>
    </location>
</feature>
<dbReference type="CDD" id="cd07043">
    <property type="entry name" value="STAS_anti-anti-sigma_factors"/>
    <property type="match status" value="1"/>
</dbReference>
<name>A0A1H5RGW9_9PSEU</name>
<dbReference type="Proteomes" id="UP000198878">
    <property type="component" value="Unassembled WGS sequence"/>
</dbReference>
<dbReference type="PANTHER" id="PTHR33495:SF2">
    <property type="entry name" value="ANTI-SIGMA FACTOR ANTAGONIST TM_1081-RELATED"/>
    <property type="match status" value="1"/>
</dbReference>
<organism evidence="4 5">
    <name type="scientific">Amycolatopsis pretoriensis</name>
    <dbReference type="NCBI Taxonomy" id="218821"/>
    <lineage>
        <taxon>Bacteria</taxon>
        <taxon>Bacillati</taxon>
        <taxon>Actinomycetota</taxon>
        <taxon>Actinomycetes</taxon>
        <taxon>Pseudonocardiales</taxon>
        <taxon>Pseudonocardiaceae</taxon>
        <taxon>Amycolatopsis</taxon>
    </lineage>
</organism>
<sequence>MRVSLDRGLLRISTRAREGVLHVVVHGEVDSVTVELLQHAVAAALRRGPRSLVVDLDDVGFFSSAGIAHLLAVRERCAEQEIDFRLRAPHQVRRALELVGVDAVFTLVGPDADVSST</sequence>
<protein>
    <recommendedName>
        <fullName evidence="2">Anti-sigma factor antagonist</fullName>
    </recommendedName>
</protein>
<dbReference type="GO" id="GO:0043856">
    <property type="term" value="F:anti-sigma factor antagonist activity"/>
    <property type="evidence" value="ECO:0007669"/>
    <property type="project" value="InterPro"/>
</dbReference>
<evidence type="ECO:0000313" key="5">
    <source>
        <dbReference type="Proteomes" id="UP000198878"/>
    </source>
</evidence>
<dbReference type="NCBIfam" id="TIGR00377">
    <property type="entry name" value="ant_ant_sig"/>
    <property type="match status" value="1"/>
</dbReference>
<dbReference type="OrthoDB" id="3576811at2"/>
<accession>A0A1H5RGW9</accession>
<reference evidence="5" key="1">
    <citation type="submission" date="2016-10" db="EMBL/GenBank/DDBJ databases">
        <authorList>
            <person name="Varghese N."/>
            <person name="Submissions S."/>
        </authorList>
    </citation>
    <scope>NUCLEOTIDE SEQUENCE [LARGE SCALE GENOMIC DNA]</scope>
    <source>
        <strain evidence="5">DSM 44654</strain>
    </source>
</reference>
<dbReference type="InterPro" id="IPR002645">
    <property type="entry name" value="STAS_dom"/>
</dbReference>
<gene>
    <name evidence="4" type="ORF">SAMN05421837_114163</name>
</gene>
<dbReference type="Gene3D" id="3.30.750.24">
    <property type="entry name" value="STAS domain"/>
    <property type="match status" value="1"/>
</dbReference>